<evidence type="ECO:0000313" key="3">
    <source>
        <dbReference type="Proteomes" id="UP000223596"/>
    </source>
</evidence>
<comment type="caution">
    <text evidence="2">The sequence shown here is derived from an EMBL/GenBank/DDBJ whole genome shotgun (WGS) entry which is preliminary data.</text>
</comment>
<organism evidence="2 3">
    <name type="scientific">Acetivibrio thermocellus AD2</name>
    <dbReference type="NCBI Taxonomy" id="1138384"/>
    <lineage>
        <taxon>Bacteria</taxon>
        <taxon>Bacillati</taxon>
        <taxon>Bacillota</taxon>
        <taxon>Clostridia</taxon>
        <taxon>Eubacteriales</taxon>
        <taxon>Oscillospiraceae</taxon>
        <taxon>Acetivibrio</taxon>
    </lineage>
</organism>
<dbReference type="EMBL" id="PDBW01000001">
    <property type="protein sequence ID" value="PFH04051.1"/>
    <property type="molecule type" value="Genomic_DNA"/>
</dbReference>
<name>A0AB36TKZ2_ACETH</name>
<dbReference type="AlphaFoldDB" id="A0AB36TKZ2"/>
<feature type="compositionally biased region" description="Basic and acidic residues" evidence="1">
    <location>
        <begin position="1"/>
        <end position="10"/>
    </location>
</feature>
<dbReference type="RefSeq" id="WP_003514196.1">
    <property type="nucleotide sequence ID" value="NZ_CP013828.1"/>
</dbReference>
<gene>
    <name evidence="2" type="ORF">M972_112873</name>
</gene>
<proteinExistence type="predicted"/>
<sequence>MEKKYRKEPVEIPPEIAETAAGGKVPETDVTEQYPQMEEMNGTEAAGEMPQIGPMYPIPQVPAQPTEPAQQMGQMPCMQPIPQMVPVVCCPFLLQMHCPMMPMDYSSMSHPTYQTAPQAMPQTMQAVPQPATPAQYAPGPCGSPYYPQHSGSPCGYGSDMYDQNYNSSMYNPSMYNPMRPGYY</sequence>
<feature type="region of interest" description="Disordered" evidence="1">
    <location>
        <begin position="1"/>
        <end position="37"/>
    </location>
</feature>
<accession>A0AB36TKZ2</accession>
<evidence type="ECO:0000256" key="1">
    <source>
        <dbReference type="SAM" id="MobiDB-lite"/>
    </source>
</evidence>
<protein>
    <submittedName>
        <fullName evidence="2">Uncharacterized protein</fullName>
    </submittedName>
</protein>
<dbReference type="GeneID" id="35804287"/>
<evidence type="ECO:0000313" key="2">
    <source>
        <dbReference type="EMBL" id="PFH04051.1"/>
    </source>
</evidence>
<dbReference type="Proteomes" id="UP000223596">
    <property type="component" value="Unassembled WGS sequence"/>
</dbReference>
<reference evidence="2 3" key="1">
    <citation type="submission" date="2017-09" db="EMBL/GenBank/DDBJ databases">
        <title>Evaluation of Pacific Biosciences Sequencing Technology to Finishing C. thermocellum Genome Sequences.</title>
        <authorList>
            <person name="Brown S."/>
        </authorList>
    </citation>
    <scope>NUCLEOTIDE SEQUENCE [LARGE SCALE GENOMIC DNA]</scope>
    <source>
        <strain evidence="2 3">AD2</strain>
    </source>
</reference>